<dbReference type="Proteomes" id="UP001301958">
    <property type="component" value="Unassembled WGS sequence"/>
</dbReference>
<feature type="compositionally biased region" description="Pro residues" evidence="1">
    <location>
        <begin position="190"/>
        <end position="199"/>
    </location>
</feature>
<keyword evidence="2" id="KW-0472">Membrane</keyword>
<organism evidence="3 4">
    <name type="scientific">Podospora fimiseda</name>
    <dbReference type="NCBI Taxonomy" id="252190"/>
    <lineage>
        <taxon>Eukaryota</taxon>
        <taxon>Fungi</taxon>
        <taxon>Dikarya</taxon>
        <taxon>Ascomycota</taxon>
        <taxon>Pezizomycotina</taxon>
        <taxon>Sordariomycetes</taxon>
        <taxon>Sordariomycetidae</taxon>
        <taxon>Sordariales</taxon>
        <taxon>Podosporaceae</taxon>
        <taxon>Podospora</taxon>
    </lineage>
</organism>
<keyword evidence="2" id="KW-1133">Transmembrane helix</keyword>
<keyword evidence="4" id="KW-1185">Reference proteome</keyword>
<dbReference type="EMBL" id="MU865293">
    <property type="protein sequence ID" value="KAK4231276.1"/>
    <property type="molecule type" value="Genomic_DNA"/>
</dbReference>
<sequence length="321" mass="35738">MAPSSRKVLIPRIFNYLLPLQGIVAAVAIYSSIYVFGVGKIPFILNVVAAGLHFLLGVYFCITQARPGIHHAYIVPPWLLSGAAVWSVALYYFTKVLEAILKTFPITSSLNYPQPTQPLTPTWTKVGCAMTGFNVILDLTLLIWFILSILKQTRSSPSSQPQQTSFISTPIPPSHYPSSIPQFQSQPHQFSPPHPPPSPSDFKSSHPPSPPSYSSQNRISVLRRLCTLQHPNGHWDYSPELASLVKLWGGRELMSPAHGVTALTNACMTDLVNYIWQAQREGREHQMLTAAELISLQQINWDLGWARHAIERATAWMSGFT</sequence>
<comment type="caution">
    <text evidence="3">The sequence shown here is derived from an EMBL/GenBank/DDBJ whole genome shotgun (WGS) entry which is preliminary data.</text>
</comment>
<accession>A0AAN7BX55</accession>
<name>A0AAN7BX55_9PEZI</name>
<evidence type="ECO:0000256" key="1">
    <source>
        <dbReference type="SAM" id="MobiDB-lite"/>
    </source>
</evidence>
<evidence type="ECO:0000313" key="4">
    <source>
        <dbReference type="Proteomes" id="UP001301958"/>
    </source>
</evidence>
<feature type="transmembrane region" description="Helical" evidence="2">
    <location>
        <begin position="16"/>
        <end position="37"/>
    </location>
</feature>
<gene>
    <name evidence="3" type="ORF">QBC38DRAFT_242132</name>
</gene>
<keyword evidence="2" id="KW-0812">Transmembrane</keyword>
<feature type="compositionally biased region" description="Low complexity" evidence="1">
    <location>
        <begin position="200"/>
        <end position="216"/>
    </location>
</feature>
<evidence type="ECO:0000256" key="2">
    <source>
        <dbReference type="SAM" id="Phobius"/>
    </source>
</evidence>
<proteinExistence type="predicted"/>
<reference evidence="3" key="2">
    <citation type="submission" date="2023-05" db="EMBL/GenBank/DDBJ databases">
        <authorList>
            <consortium name="Lawrence Berkeley National Laboratory"/>
            <person name="Steindorff A."/>
            <person name="Hensen N."/>
            <person name="Bonometti L."/>
            <person name="Westerberg I."/>
            <person name="Brannstrom I.O."/>
            <person name="Guillou S."/>
            <person name="Cros-Aarteil S."/>
            <person name="Calhoun S."/>
            <person name="Haridas S."/>
            <person name="Kuo A."/>
            <person name="Mondo S."/>
            <person name="Pangilinan J."/>
            <person name="Riley R."/>
            <person name="Labutti K."/>
            <person name="Andreopoulos B."/>
            <person name="Lipzen A."/>
            <person name="Chen C."/>
            <person name="Yanf M."/>
            <person name="Daum C."/>
            <person name="Ng V."/>
            <person name="Clum A."/>
            <person name="Ohm R."/>
            <person name="Martin F."/>
            <person name="Silar P."/>
            <person name="Natvig D."/>
            <person name="Lalanne C."/>
            <person name="Gautier V."/>
            <person name="Ament-Velasquez S.L."/>
            <person name="Kruys A."/>
            <person name="Hutchinson M.I."/>
            <person name="Powell A.J."/>
            <person name="Barry K."/>
            <person name="Miller A.N."/>
            <person name="Grigoriev I.V."/>
            <person name="Debuchy R."/>
            <person name="Gladieux P."/>
            <person name="Thoren M.H."/>
            <person name="Johannesson H."/>
        </authorList>
    </citation>
    <scope>NUCLEOTIDE SEQUENCE</scope>
    <source>
        <strain evidence="3">CBS 990.96</strain>
    </source>
</reference>
<feature type="transmembrane region" description="Helical" evidence="2">
    <location>
        <begin position="74"/>
        <end position="93"/>
    </location>
</feature>
<protein>
    <submittedName>
        <fullName evidence="3">Uncharacterized protein</fullName>
    </submittedName>
</protein>
<evidence type="ECO:0000313" key="3">
    <source>
        <dbReference type="EMBL" id="KAK4231276.1"/>
    </source>
</evidence>
<feature type="compositionally biased region" description="Low complexity" evidence="1">
    <location>
        <begin position="176"/>
        <end position="189"/>
    </location>
</feature>
<feature type="region of interest" description="Disordered" evidence="1">
    <location>
        <begin position="176"/>
        <end position="216"/>
    </location>
</feature>
<dbReference type="AlphaFoldDB" id="A0AAN7BX55"/>
<feature type="transmembrane region" description="Helical" evidence="2">
    <location>
        <begin position="129"/>
        <end position="150"/>
    </location>
</feature>
<reference evidence="3" key="1">
    <citation type="journal article" date="2023" name="Mol. Phylogenet. Evol.">
        <title>Genome-scale phylogeny and comparative genomics of the fungal order Sordariales.</title>
        <authorList>
            <person name="Hensen N."/>
            <person name="Bonometti L."/>
            <person name="Westerberg I."/>
            <person name="Brannstrom I.O."/>
            <person name="Guillou S."/>
            <person name="Cros-Aarteil S."/>
            <person name="Calhoun S."/>
            <person name="Haridas S."/>
            <person name="Kuo A."/>
            <person name="Mondo S."/>
            <person name="Pangilinan J."/>
            <person name="Riley R."/>
            <person name="LaButti K."/>
            <person name="Andreopoulos B."/>
            <person name="Lipzen A."/>
            <person name="Chen C."/>
            <person name="Yan M."/>
            <person name="Daum C."/>
            <person name="Ng V."/>
            <person name="Clum A."/>
            <person name="Steindorff A."/>
            <person name="Ohm R.A."/>
            <person name="Martin F."/>
            <person name="Silar P."/>
            <person name="Natvig D.O."/>
            <person name="Lalanne C."/>
            <person name="Gautier V."/>
            <person name="Ament-Velasquez S.L."/>
            <person name="Kruys A."/>
            <person name="Hutchinson M.I."/>
            <person name="Powell A.J."/>
            <person name="Barry K."/>
            <person name="Miller A.N."/>
            <person name="Grigoriev I.V."/>
            <person name="Debuchy R."/>
            <person name="Gladieux P."/>
            <person name="Hiltunen Thoren M."/>
            <person name="Johannesson H."/>
        </authorList>
    </citation>
    <scope>NUCLEOTIDE SEQUENCE</scope>
    <source>
        <strain evidence="3">CBS 990.96</strain>
    </source>
</reference>
<feature type="transmembrane region" description="Helical" evidence="2">
    <location>
        <begin position="43"/>
        <end position="62"/>
    </location>
</feature>